<keyword evidence="10" id="KW-1185">Reference proteome</keyword>
<gene>
    <name evidence="7 9" type="primary">rplT</name>
    <name evidence="9" type="ORF">DTL3_0550</name>
</gene>
<dbReference type="Proteomes" id="UP000032809">
    <property type="component" value="Chromosome I"/>
</dbReference>
<evidence type="ECO:0000256" key="2">
    <source>
        <dbReference type="ARBA" id="ARBA00022730"/>
    </source>
</evidence>
<dbReference type="PATRIC" id="fig|1006576.9.peg.537"/>
<accession>A0A0C7P1L2</accession>
<reference evidence="10" key="1">
    <citation type="submission" date="2014-11" db="EMBL/GenBank/DDBJ databases">
        <authorList>
            <person name="Wibberg D."/>
        </authorList>
    </citation>
    <scope>NUCLEOTIDE SEQUENCE [LARGE SCALE GENOMIC DNA]</scope>
    <source>
        <strain evidence="10">L3</strain>
    </source>
</reference>
<protein>
    <recommendedName>
        <fullName evidence="6 7">Large ribosomal subunit protein bL20</fullName>
    </recommendedName>
</protein>
<dbReference type="InterPro" id="IPR005813">
    <property type="entry name" value="Ribosomal_bL20"/>
</dbReference>
<dbReference type="PROSITE" id="PS00937">
    <property type="entry name" value="RIBOSOMAL_L20"/>
    <property type="match status" value="1"/>
</dbReference>
<evidence type="ECO:0000313" key="9">
    <source>
        <dbReference type="EMBL" id="CEP77869.1"/>
    </source>
</evidence>
<dbReference type="Gene3D" id="6.10.160.10">
    <property type="match status" value="1"/>
</dbReference>
<dbReference type="AlphaFoldDB" id="A0A0C7P1L2"/>
<dbReference type="STRING" id="1006576.DTL3_0550"/>
<dbReference type="PRINTS" id="PR00062">
    <property type="entry name" value="RIBOSOMALL20"/>
</dbReference>
<dbReference type="FunFam" id="1.10.1900.20:FF:000001">
    <property type="entry name" value="50S ribosomal protein L20"/>
    <property type="match status" value="1"/>
</dbReference>
<organism evidence="9 10">
    <name type="scientific">Defluviitoga tunisiensis</name>
    <dbReference type="NCBI Taxonomy" id="1006576"/>
    <lineage>
        <taxon>Bacteria</taxon>
        <taxon>Thermotogati</taxon>
        <taxon>Thermotogota</taxon>
        <taxon>Thermotogae</taxon>
        <taxon>Petrotogales</taxon>
        <taxon>Petrotogaceae</taxon>
        <taxon>Defluviitoga</taxon>
    </lineage>
</organism>
<evidence type="ECO:0000256" key="4">
    <source>
        <dbReference type="ARBA" id="ARBA00022980"/>
    </source>
</evidence>
<dbReference type="SUPFAM" id="SSF74731">
    <property type="entry name" value="Ribosomal protein L20"/>
    <property type="match status" value="1"/>
</dbReference>
<keyword evidence="3 7" id="KW-0694">RNA-binding</keyword>
<keyword evidence="2 7" id="KW-0699">rRNA-binding</keyword>
<dbReference type="HAMAP" id="MF_00382">
    <property type="entry name" value="Ribosomal_bL20"/>
    <property type="match status" value="1"/>
</dbReference>
<dbReference type="GO" id="GO:0019843">
    <property type="term" value="F:rRNA binding"/>
    <property type="evidence" value="ECO:0007669"/>
    <property type="project" value="UniProtKB-UniRule"/>
</dbReference>
<dbReference type="NCBIfam" id="TIGR01032">
    <property type="entry name" value="rplT_bact"/>
    <property type="match status" value="1"/>
</dbReference>
<dbReference type="PANTHER" id="PTHR10986">
    <property type="entry name" value="39S RIBOSOMAL PROTEIN L20"/>
    <property type="match status" value="1"/>
</dbReference>
<dbReference type="Pfam" id="PF00453">
    <property type="entry name" value="Ribosomal_L20"/>
    <property type="match status" value="1"/>
</dbReference>
<dbReference type="GO" id="GO:0006412">
    <property type="term" value="P:translation"/>
    <property type="evidence" value="ECO:0007669"/>
    <property type="project" value="InterPro"/>
</dbReference>
<dbReference type="EMBL" id="LN824141">
    <property type="protein sequence ID" value="CEP77869.1"/>
    <property type="molecule type" value="Genomic_DNA"/>
</dbReference>
<evidence type="ECO:0000256" key="6">
    <source>
        <dbReference type="ARBA" id="ARBA00035172"/>
    </source>
</evidence>
<name>A0A0C7P1L2_DEFTU</name>
<keyword evidence="4 7" id="KW-0689">Ribosomal protein</keyword>
<proteinExistence type="inferred from homology"/>
<keyword evidence="5 7" id="KW-0687">Ribonucleoprotein</keyword>
<evidence type="ECO:0000313" key="10">
    <source>
        <dbReference type="Proteomes" id="UP000032809"/>
    </source>
</evidence>
<sequence length="119" mass="14087">MRVKRSLNARKKRKMYLKAAKGYRGSLSRRYKLARQQYYRSGQYAYSGRKQKKSDYRKLWITRINAASRAQGLKYNEFIHGLKLANININRKMLSELAINDPDSFNEYMKIAKQTLATK</sequence>
<dbReference type="GO" id="GO:0003735">
    <property type="term" value="F:structural constituent of ribosome"/>
    <property type="evidence" value="ECO:0007669"/>
    <property type="project" value="InterPro"/>
</dbReference>
<dbReference type="OrthoDB" id="9808966at2"/>
<evidence type="ECO:0000256" key="1">
    <source>
        <dbReference type="ARBA" id="ARBA00007698"/>
    </source>
</evidence>
<dbReference type="HOGENOM" id="CLU_123265_0_1_0"/>
<dbReference type="InterPro" id="IPR049946">
    <property type="entry name" value="RIBOSOMAL_L20_CS"/>
</dbReference>
<evidence type="ECO:0000256" key="8">
    <source>
        <dbReference type="RuleBase" id="RU000560"/>
    </source>
</evidence>
<dbReference type="KEGG" id="dtn:DTL3_0550"/>
<comment type="similarity">
    <text evidence="1 7 8">Belongs to the bacterial ribosomal protein bL20 family.</text>
</comment>
<comment type="function">
    <text evidence="7 8">Binds directly to 23S ribosomal RNA and is necessary for the in vitro assembly process of the 50S ribosomal subunit. It is not involved in the protein synthesizing functions of that subunit.</text>
</comment>
<evidence type="ECO:0000256" key="5">
    <source>
        <dbReference type="ARBA" id="ARBA00023274"/>
    </source>
</evidence>
<evidence type="ECO:0000256" key="7">
    <source>
        <dbReference type="HAMAP-Rule" id="MF_00382"/>
    </source>
</evidence>
<dbReference type="CDD" id="cd07026">
    <property type="entry name" value="Ribosomal_L20"/>
    <property type="match status" value="1"/>
</dbReference>
<dbReference type="GO" id="GO:1990904">
    <property type="term" value="C:ribonucleoprotein complex"/>
    <property type="evidence" value="ECO:0007669"/>
    <property type="project" value="UniProtKB-KW"/>
</dbReference>
<dbReference type="GO" id="GO:0000027">
    <property type="term" value="P:ribosomal large subunit assembly"/>
    <property type="evidence" value="ECO:0007669"/>
    <property type="project" value="UniProtKB-UniRule"/>
</dbReference>
<dbReference type="Gene3D" id="1.10.1900.20">
    <property type="entry name" value="Ribosomal protein L20"/>
    <property type="match status" value="1"/>
</dbReference>
<dbReference type="GO" id="GO:0005840">
    <property type="term" value="C:ribosome"/>
    <property type="evidence" value="ECO:0007669"/>
    <property type="project" value="UniProtKB-KW"/>
</dbReference>
<dbReference type="RefSeq" id="WP_045087421.1">
    <property type="nucleotide sequence ID" value="NZ_LN824141.1"/>
</dbReference>
<evidence type="ECO:0000256" key="3">
    <source>
        <dbReference type="ARBA" id="ARBA00022884"/>
    </source>
</evidence>
<dbReference type="InterPro" id="IPR035566">
    <property type="entry name" value="Ribosomal_protein_bL20_C"/>
</dbReference>